<organism evidence="3 4">
    <name type="scientific">Bonamia ostreae</name>
    <dbReference type="NCBI Taxonomy" id="126728"/>
    <lineage>
        <taxon>Eukaryota</taxon>
        <taxon>Sar</taxon>
        <taxon>Rhizaria</taxon>
        <taxon>Endomyxa</taxon>
        <taxon>Ascetosporea</taxon>
        <taxon>Haplosporida</taxon>
        <taxon>Bonamia</taxon>
    </lineage>
</organism>
<evidence type="ECO:0000256" key="1">
    <source>
        <dbReference type="SAM" id="MobiDB-lite"/>
    </source>
</evidence>
<reference evidence="3 4" key="1">
    <citation type="journal article" date="2024" name="BMC Biol.">
        <title>Comparative genomics of Ascetosporea gives new insight into the evolutionary basis for animal parasitism in Rhizaria.</title>
        <authorList>
            <person name="Hiltunen Thoren M."/>
            <person name="Onut-Brannstrom I."/>
            <person name="Alfjorden A."/>
            <person name="Peckova H."/>
            <person name="Swords F."/>
            <person name="Hooper C."/>
            <person name="Holzer A.S."/>
            <person name="Bass D."/>
            <person name="Burki F."/>
        </authorList>
    </citation>
    <scope>NUCLEOTIDE SEQUENCE [LARGE SCALE GENOMIC DNA]</scope>
    <source>
        <strain evidence="3">20-A016</strain>
    </source>
</reference>
<feature type="compositionally biased region" description="Acidic residues" evidence="1">
    <location>
        <begin position="70"/>
        <end position="81"/>
    </location>
</feature>
<proteinExistence type="predicted"/>
<evidence type="ECO:0000313" key="4">
    <source>
        <dbReference type="Proteomes" id="UP001439008"/>
    </source>
</evidence>
<keyword evidence="2" id="KW-1133">Transmembrane helix</keyword>
<keyword evidence="4" id="KW-1185">Reference proteome</keyword>
<feature type="transmembrane region" description="Helical" evidence="2">
    <location>
        <begin position="20"/>
        <end position="41"/>
    </location>
</feature>
<protein>
    <submittedName>
        <fullName evidence="3">Uncharacterized protein</fullName>
    </submittedName>
</protein>
<evidence type="ECO:0000256" key="2">
    <source>
        <dbReference type="SAM" id="Phobius"/>
    </source>
</evidence>
<comment type="caution">
    <text evidence="3">The sequence shown here is derived from an EMBL/GenBank/DDBJ whole genome shotgun (WGS) entry which is preliminary data.</text>
</comment>
<feature type="compositionally biased region" description="Basic and acidic residues" evidence="1">
    <location>
        <begin position="49"/>
        <end position="59"/>
    </location>
</feature>
<feature type="compositionally biased region" description="Basic and acidic residues" evidence="1">
    <location>
        <begin position="83"/>
        <end position="114"/>
    </location>
</feature>
<keyword evidence="2" id="KW-0812">Transmembrane</keyword>
<name>A0ABV2AEI9_9EUKA</name>
<evidence type="ECO:0000313" key="3">
    <source>
        <dbReference type="EMBL" id="MES1918124.1"/>
    </source>
</evidence>
<gene>
    <name evidence="3" type="ORF">MHBO_000140</name>
</gene>
<dbReference type="Proteomes" id="UP001439008">
    <property type="component" value="Unassembled WGS sequence"/>
</dbReference>
<accession>A0ABV2AEI9</accession>
<dbReference type="EMBL" id="JBDODL010000018">
    <property type="protein sequence ID" value="MES1918124.1"/>
    <property type="molecule type" value="Genomic_DNA"/>
</dbReference>
<feature type="compositionally biased region" description="Low complexity" evidence="1">
    <location>
        <begin position="60"/>
        <end position="69"/>
    </location>
</feature>
<feature type="region of interest" description="Disordered" evidence="1">
    <location>
        <begin position="49"/>
        <end position="123"/>
    </location>
</feature>
<keyword evidence="2" id="KW-0472">Membrane</keyword>
<sequence length="123" mass="13930">MDSLYELKTYIEDLFGTENATHWLFIFAFAFLIQIAVSYFFSNRAPLERAESAKEKSSGETESASLSGESSEDLSVDDSESADSTKKSSEDLKGEEEKSEKTVQKENQKAENRVRARRTRRAD</sequence>